<dbReference type="GO" id="GO:0005737">
    <property type="term" value="C:cytoplasm"/>
    <property type="evidence" value="ECO:0007669"/>
    <property type="project" value="UniProtKB-ARBA"/>
</dbReference>
<feature type="region of interest" description="Disordered" evidence="5">
    <location>
        <begin position="104"/>
        <end position="123"/>
    </location>
</feature>
<accession>A0A118JYN9</accession>
<comment type="similarity">
    <text evidence="1">Belongs to the universal ribosomal protein uS15 family.</text>
</comment>
<dbReference type="EMBL" id="LEKV01003811">
    <property type="protein sequence ID" value="KVH98062.1"/>
    <property type="molecule type" value="Genomic_DNA"/>
</dbReference>
<reference evidence="6 7" key="1">
    <citation type="journal article" date="2016" name="Sci. Rep.">
        <title>The genome sequence of the outbreeding globe artichoke constructed de novo incorporating a phase-aware low-pass sequencing strategy of F1 progeny.</title>
        <authorList>
            <person name="Scaglione D."/>
            <person name="Reyes-Chin-Wo S."/>
            <person name="Acquadro A."/>
            <person name="Froenicke L."/>
            <person name="Portis E."/>
            <person name="Beitel C."/>
            <person name="Tirone M."/>
            <person name="Mauro R."/>
            <person name="Lo Monaco A."/>
            <person name="Mauromicale G."/>
            <person name="Faccioli P."/>
            <person name="Cattivelli L."/>
            <person name="Rieseberg L."/>
            <person name="Michelmore R."/>
            <person name="Lanteri S."/>
        </authorList>
    </citation>
    <scope>NUCLEOTIDE SEQUENCE [LARGE SCALE GENOMIC DNA]</scope>
    <source>
        <strain evidence="6">2C</strain>
    </source>
</reference>
<gene>
    <name evidence="6" type="ORF">Ccrd_023717</name>
</gene>
<feature type="compositionally biased region" description="Polar residues" evidence="5">
    <location>
        <begin position="19"/>
        <end position="44"/>
    </location>
</feature>
<evidence type="ECO:0000256" key="1">
    <source>
        <dbReference type="ARBA" id="ARBA00008434"/>
    </source>
</evidence>
<dbReference type="Gene3D" id="1.10.287.10">
    <property type="entry name" value="S15/NS1, RNA-binding"/>
    <property type="match status" value="1"/>
</dbReference>
<dbReference type="PANTHER" id="PTHR47546">
    <property type="entry name" value="S15/NS1, RNA-BINDING PROTEIN"/>
    <property type="match status" value="1"/>
</dbReference>
<dbReference type="Pfam" id="PF00312">
    <property type="entry name" value="Ribosomal_S15"/>
    <property type="match status" value="1"/>
</dbReference>
<dbReference type="SUPFAM" id="SSF47060">
    <property type="entry name" value="S15/NS1 RNA-binding domain"/>
    <property type="match status" value="1"/>
</dbReference>
<evidence type="ECO:0000256" key="3">
    <source>
        <dbReference type="ARBA" id="ARBA00023274"/>
    </source>
</evidence>
<evidence type="ECO:0000313" key="7">
    <source>
        <dbReference type="Proteomes" id="UP000243975"/>
    </source>
</evidence>
<feature type="region of interest" description="Disordered" evidence="5">
    <location>
        <begin position="18"/>
        <end position="98"/>
    </location>
</feature>
<name>A0A118JYN9_CYNCS</name>
<dbReference type="Gramene" id="KVH98062">
    <property type="protein sequence ID" value="KVH98062"/>
    <property type="gene ID" value="Ccrd_023717"/>
</dbReference>
<dbReference type="GO" id="GO:0006412">
    <property type="term" value="P:translation"/>
    <property type="evidence" value="ECO:0007669"/>
    <property type="project" value="InterPro"/>
</dbReference>
<organism evidence="6 7">
    <name type="scientific">Cynara cardunculus var. scolymus</name>
    <name type="common">Globe artichoke</name>
    <name type="synonym">Cynara scolymus</name>
    <dbReference type="NCBI Taxonomy" id="59895"/>
    <lineage>
        <taxon>Eukaryota</taxon>
        <taxon>Viridiplantae</taxon>
        <taxon>Streptophyta</taxon>
        <taxon>Embryophyta</taxon>
        <taxon>Tracheophyta</taxon>
        <taxon>Spermatophyta</taxon>
        <taxon>Magnoliopsida</taxon>
        <taxon>eudicotyledons</taxon>
        <taxon>Gunneridae</taxon>
        <taxon>Pentapetalae</taxon>
        <taxon>asterids</taxon>
        <taxon>campanulids</taxon>
        <taxon>Asterales</taxon>
        <taxon>Asteraceae</taxon>
        <taxon>Carduoideae</taxon>
        <taxon>Cardueae</taxon>
        <taxon>Carduinae</taxon>
        <taxon>Cynara</taxon>
    </lineage>
</organism>
<dbReference type="GO" id="GO:1990904">
    <property type="term" value="C:ribonucleoprotein complex"/>
    <property type="evidence" value="ECO:0007669"/>
    <property type="project" value="UniProtKB-KW"/>
</dbReference>
<dbReference type="AlphaFoldDB" id="A0A118JYN9"/>
<keyword evidence="3" id="KW-0687">Ribonucleoprotein</keyword>
<dbReference type="OrthoDB" id="441444at2759"/>
<dbReference type="OMA" id="ATTESKW"/>
<protein>
    <recommendedName>
        <fullName evidence="4">Small ribosomal subunit protein uS15c</fullName>
    </recommendedName>
</protein>
<dbReference type="Proteomes" id="UP000243975">
    <property type="component" value="Unassembled WGS sequence"/>
</dbReference>
<dbReference type="STRING" id="59895.A0A118JYN9"/>
<feature type="compositionally biased region" description="Polar residues" evidence="5">
    <location>
        <begin position="158"/>
        <end position="172"/>
    </location>
</feature>
<dbReference type="SMART" id="SM01387">
    <property type="entry name" value="Ribosomal_S15"/>
    <property type="match status" value="1"/>
</dbReference>
<sequence length="428" mass="48686">MVAAAICRRLRPSRHRYLLSQSPTSFREFSSSNSDDNHENGTPPSRSQSSSSMSSYFDDVKASLRQTAQPPLPPRRPSLLDSTPRAGDAPTRKVDSHEEIRKHLSEFRRSPVKPPTSSSPTISLQELYKRNVLQQAGPGSSSEDRSNMVPFSLKTISQSLKNQATSSSQSQKPEVPGKRSVIGDAFRHSLKLRPQDLNQQVPESIGKDKKDVLSDEMKTEFVRNYSYGDLGKNLKNLRPEVKGGKKIGFSLGELNERLRKLRELDEEENRNRHGLYMKELRVSLYHLSQDEKKTKPNAAQRLSVLGQIVGTPNFMLSPPKESLVEKYFHPDHMSSSEKQKLQLKEVRDKFKMSESDCGSARVQVAQLTTKIKHLATILHKKDKHSRKGLQAMVQRRKKLLKYLRRTDWDSYSFCLAELGLRDSADYKL</sequence>
<evidence type="ECO:0000256" key="2">
    <source>
        <dbReference type="ARBA" id="ARBA00022980"/>
    </source>
</evidence>
<evidence type="ECO:0000256" key="4">
    <source>
        <dbReference type="ARBA" id="ARBA00035250"/>
    </source>
</evidence>
<dbReference type="InterPro" id="IPR000589">
    <property type="entry name" value="Ribosomal_uS15"/>
</dbReference>
<evidence type="ECO:0000313" key="6">
    <source>
        <dbReference type="EMBL" id="KVH98062.1"/>
    </source>
</evidence>
<proteinExistence type="inferred from homology"/>
<feature type="compositionally biased region" description="Low complexity" evidence="5">
    <location>
        <begin position="45"/>
        <end position="55"/>
    </location>
</feature>
<dbReference type="NCBIfam" id="TIGR00952">
    <property type="entry name" value="S15_bact"/>
    <property type="match status" value="1"/>
</dbReference>
<dbReference type="PANTHER" id="PTHR47546:SF3">
    <property type="entry name" value="30S RIBOSOMAL PROTEIN S15, CHLOROPLASTIC"/>
    <property type="match status" value="1"/>
</dbReference>
<dbReference type="GO" id="GO:0003735">
    <property type="term" value="F:structural constituent of ribosome"/>
    <property type="evidence" value="ECO:0007669"/>
    <property type="project" value="InterPro"/>
</dbReference>
<dbReference type="GO" id="GO:0005840">
    <property type="term" value="C:ribosome"/>
    <property type="evidence" value="ECO:0007669"/>
    <property type="project" value="UniProtKB-KW"/>
</dbReference>
<dbReference type="CDD" id="cd00353">
    <property type="entry name" value="Ribosomal_S15p_S13e"/>
    <property type="match status" value="1"/>
</dbReference>
<dbReference type="HAMAP" id="MF_01343_B">
    <property type="entry name" value="Ribosomal_uS15_B"/>
    <property type="match status" value="1"/>
</dbReference>
<keyword evidence="2 6" id="KW-0689">Ribosomal protein</keyword>
<feature type="region of interest" description="Disordered" evidence="5">
    <location>
        <begin position="158"/>
        <end position="179"/>
    </location>
</feature>
<dbReference type="InterPro" id="IPR009068">
    <property type="entry name" value="uS15_NS1_RNA-bd_sf"/>
</dbReference>
<dbReference type="InterPro" id="IPR005290">
    <property type="entry name" value="Ribosomal_uS15_bac-type"/>
</dbReference>
<keyword evidence="7" id="KW-1185">Reference proteome</keyword>
<evidence type="ECO:0000256" key="5">
    <source>
        <dbReference type="SAM" id="MobiDB-lite"/>
    </source>
</evidence>
<comment type="caution">
    <text evidence="6">The sequence shown here is derived from an EMBL/GenBank/DDBJ whole genome shotgun (WGS) entry which is preliminary data.</text>
</comment>